<dbReference type="PROSITE" id="PS50206">
    <property type="entry name" value="RHODANESE_3"/>
    <property type="match status" value="1"/>
</dbReference>
<dbReference type="Pfam" id="PF00581">
    <property type="entry name" value="Rhodanese"/>
    <property type="match status" value="1"/>
</dbReference>
<dbReference type="EMBL" id="CP059488">
    <property type="protein sequence ID" value="QQD73513.1"/>
    <property type="molecule type" value="Genomic_DNA"/>
</dbReference>
<name>A0A060UZ34_9PROT</name>
<dbReference type="RefSeq" id="WP_014029759.1">
    <property type="nucleotide sequence ID" value="NZ_CCCS020000057.1"/>
</dbReference>
<dbReference type="EMBL" id="LT841305">
    <property type="protein sequence ID" value="SMH65484.1"/>
    <property type="molecule type" value="Genomic_DNA"/>
</dbReference>
<evidence type="ECO:0000313" key="8">
    <source>
        <dbReference type="Proteomes" id="UP000595420"/>
    </source>
</evidence>
<gene>
    <name evidence="5" type="ORF">AFERRI_20266</name>
    <name evidence="2" type="ORF">AFERRI_600154</name>
    <name evidence="3" type="ORF">BBC27_12205</name>
    <name evidence="4" type="ORF">H2515_04335</name>
</gene>
<reference evidence="3 6" key="3">
    <citation type="submission" date="2016-07" db="EMBL/GenBank/DDBJ databases">
        <title>Draft genome of a psychrotolerant acidophile Acidithiobacillus ferrivorans strain YL15.</title>
        <authorList>
            <person name="Peng T."/>
            <person name="Ma L."/>
            <person name="Nan M."/>
            <person name="An N."/>
            <person name="Wang M."/>
            <person name="Qiu G."/>
            <person name="Zeng W."/>
        </authorList>
    </citation>
    <scope>NUCLEOTIDE SEQUENCE [LARGE SCALE GENOMIC DNA]</scope>
    <source>
        <strain evidence="3 6">YL15</strain>
    </source>
</reference>
<feature type="domain" description="Rhodanese" evidence="1">
    <location>
        <begin position="51"/>
        <end position="141"/>
    </location>
</feature>
<dbReference type="Proteomes" id="UP000093129">
    <property type="component" value="Unassembled WGS sequence"/>
</dbReference>
<dbReference type="SMART" id="SM00450">
    <property type="entry name" value="RHOD"/>
    <property type="match status" value="1"/>
</dbReference>
<dbReference type="PANTHER" id="PTHR43031:SF18">
    <property type="entry name" value="RHODANESE-RELATED SULFURTRANSFERASES"/>
    <property type="match status" value="1"/>
</dbReference>
<dbReference type="CDD" id="cd00158">
    <property type="entry name" value="RHOD"/>
    <property type="match status" value="1"/>
</dbReference>
<dbReference type="EC" id="2.8.1.1" evidence="2"/>
<reference evidence="2" key="1">
    <citation type="submission" date="2014-03" db="EMBL/GenBank/DDBJ databases">
        <authorList>
            <person name="Genoscope - CEA"/>
        </authorList>
    </citation>
    <scope>NUCLEOTIDE SEQUENCE [LARGE SCALE GENOMIC DNA]</scope>
    <source>
        <strain evidence="2">CF27</strain>
    </source>
</reference>
<evidence type="ECO:0000313" key="6">
    <source>
        <dbReference type="Proteomes" id="UP000093129"/>
    </source>
</evidence>
<evidence type="ECO:0000313" key="3">
    <source>
        <dbReference type="EMBL" id="OCB02581.1"/>
    </source>
</evidence>
<organism evidence="2">
    <name type="scientific">Acidithiobacillus ferrivorans</name>
    <dbReference type="NCBI Taxonomy" id="160808"/>
    <lineage>
        <taxon>Bacteria</taxon>
        <taxon>Pseudomonadati</taxon>
        <taxon>Pseudomonadota</taxon>
        <taxon>Acidithiobacillia</taxon>
        <taxon>Acidithiobacillales</taxon>
        <taxon>Acidithiobacillaceae</taxon>
        <taxon>Acidithiobacillus</taxon>
    </lineage>
</organism>
<dbReference type="OrthoDB" id="5298903at2"/>
<evidence type="ECO:0000313" key="4">
    <source>
        <dbReference type="EMBL" id="QQD73513.1"/>
    </source>
</evidence>
<accession>A0A060UZ34</accession>
<dbReference type="AlphaFoldDB" id="A0A060UZ34"/>
<sequence>MEHKILFFIESEWPLLLGAGALLAMILKGPLTRRVAGIHEVDPVAAVQLINHEDAVIIDVREQSEWSQGHLPGARHIPLADLPKYMQELEKHRGHHVICQCASGMRSARAAASLKKAGFDKIYSLKGGINAWRSAGLPVEK</sequence>
<protein>
    <submittedName>
        <fullName evidence="2 3">Sulfurtransferase</fullName>
        <ecNumber evidence="2">2.8.1.1</ecNumber>
    </submittedName>
    <submittedName>
        <fullName evidence="4">Rhodanese-like domain-containing protein</fullName>
    </submittedName>
    <submittedName>
        <fullName evidence="5">Rhodanese-like protein</fullName>
    </submittedName>
</protein>
<dbReference type="EMBL" id="MASQ01000092">
    <property type="protein sequence ID" value="OCB02581.1"/>
    <property type="molecule type" value="Genomic_DNA"/>
</dbReference>
<dbReference type="GO" id="GO:0004792">
    <property type="term" value="F:thiosulfate-cyanide sulfurtransferase activity"/>
    <property type="evidence" value="ECO:0007669"/>
    <property type="project" value="UniProtKB-EC"/>
</dbReference>
<dbReference type="Proteomes" id="UP000193925">
    <property type="component" value="Chromosome AFERRI"/>
</dbReference>
<dbReference type="InterPro" id="IPR001763">
    <property type="entry name" value="Rhodanese-like_dom"/>
</dbReference>
<dbReference type="InterPro" id="IPR050229">
    <property type="entry name" value="GlpE_sulfurtransferase"/>
</dbReference>
<evidence type="ECO:0000313" key="5">
    <source>
        <dbReference type="EMBL" id="SMH65484.1"/>
    </source>
</evidence>
<dbReference type="PANTHER" id="PTHR43031">
    <property type="entry name" value="FAD-DEPENDENT OXIDOREDUCTASE"/>
    <property type="match status" value="1"/>
</dbReference>
<keyword evidence="2" id="KW-0808">Transferase</keyword>
<dbReference type="InterPro" id="IPR036873">
    <property type="entry name" value="Rhodanese-like_dom_sf"/>
</dbReference>
<dbReference type="Proteomes" id="UP000595420">
    <property type="component" value="Chromosome"/>
</dbReference>
<evidence type="ECO:0000313" key="7">
    <source>
        <dbReference type="Proteomes" id="UP000193925"/>
    </source>
</evidence>
<dbReference type="EMBL" id="CCCS020000057">
    <property type="protein sequence ID" value="CDQ11928.1"/>
    <property type="molecule type" value="Genomic_DNA"/>
</dbReference>
<dbReference type="Gene3D" id="3.40.250.10">
    <property type="entry name" value="Rhodanese-like domain"/>
    <property type="match status" value="1"/>
</dbReference>
<evidence type="ECO:0000259" key="1">
    <source>
        <dbReference type="PROSITE" id="PS50206"/>
    </source>
</evidence>
<evidence type="ECO:0000313" key="2">
    <source>
        <dbReference type="EMBL" id="CDQ11928.1"/>
    </source>
</evidence>
<reference evidence="4 8" key="5">
    <citation type="submission" date="2020-07" db="EMBL/GenBank/DDBJ databases">
        <title>Complete genome sequence analysis of Acidithiobacillus ferrivorans XJFY6S-08 reveals extreme environmental adaptation to alpine acid mine drainage.</title>
        <authorList>
            <person name="Yan L."/>
            <person name="Ni Y."/>
        </authorList>
    </citation>
    <scope>NUCLEOTIDE SEQUENCE [LARGE SCALE GENOMIC DNA]</scope>
    <source>
        <strain evidence="4 8">XJFY6S-08</strain>
    </source>
</reference>
<reference evidence="2" key="2">
    <citation type="submission" date="2014-07" db="EMBL/GenBank/DDBJ databases">
        <title>Initial genome analysis of the psychrotolerant acidophile Acidithiobacillus ferrivorans CF27: insights into iron and sulfur oxidation pathways and into biofilm formation.</title>
        <authorList>
            <person name="Talla E."/>
            <person name="Hedrich S."/>
            <person name="Mangenot S."/>
            <person name="Ji B."/>
            <person name="Johnson D.B."/>
            <person name="Barbe V."/>
            <person name="Bonnefoy V."/>
        </authorList>
    </citation>
    <scope>NUCLEOTIDE SEQUENCE [LARGE SCALE GENOMIC DNA]</scope>
    <source>
        <strain evidence="2">CF27</strain>
    </source>
</reference>
<keyword evidence="7" id="KW-1185">Reference proteome</keyword>
<proteinExistence type="predicted"/>
<dbReference type="SUPFAM" id="SSF52821">
    <property type="entry name" value="Rhodanese/Cell cycle control phosphatase"/>
    <property type="match status" value="1"/>
</dbReference>
<reference evidence="5 7" key="4">
    <citation type="submission" date="2017-03" db="EMBL/GenBank/DDBJ databases">
        <authorList>
            <person name="Regsiter A."/>
            <person name="William W."/>
        </authorList>
    </citation>
    <scope>NUCLEOTIDE SEQUENCE [LARGE SCALE GENOMIC DNA]</scope>
    <source>
        <strain evidence="5">PRJEB5721</strain>
    </source>
</reference>